<evidence type="ECO:0000259" key="2">
    <source>
        <dbReference type="PROSITE" id="PS51212"/>
    </source>
</evidence>
<dbReference type="EMBL" id="FN648586">
    <property type="protein sequence ID" value="CBJ48580.1"/>
    <property type="molecule type" value="Genomic_DNA"/>
</dbReference>
<proteinExistence type="predicted"/>
<feature type="region of interest" description="Disordered" evidence="1">
    <location>
        <begin position="68"/>
        <end position="203"/>
    </location>
</feature>
<evidence type="ECO:0000313" key="3">
    <source>
        <dbReference type="EMBL" id="CBJ48580.1"/>
    </source>
</evidence>
<sequence length="1088" mass="117461">MAIGKAFFGLQFGRECRCGDNPPSNDPAGNCISPCTGDRSRVCGGAWANTVYRIRGISSGDTSYSPLDTFTTTATLPPAPVPAHRDSTPRSTPTHLPAECRQQGRSKSSAESPTPTRCAELLGEEHAENAFVPEDTYPEDGERENHTAGRRRWLSHGTGEQRSAHSNDDAAYDDDGGSDDEGDDDVEEEGRDQDDEDNKAIGVADDIPTLLPYKVIHPVMGEFLSTGAIASVTWAATEGLDEGGGGRAQGVKLWLIDATGGIGAEALIAEGVDADCMVSHGETCRYTFAVPRFLSPEGGPMEATAEKAFTLELRGLDESHILGRSQVFFIVEKTAFTFLAPRGGTGPVRGSVTEVLWESAGGTKDVWIELCDADTGRVAAVVGATANTGSVQWVVPRYVQEGVYFLVIRPLHGQRLMESTEASELFLVGDPSPATTPPLALLSPVLGEYVPVGARFLVTWTSPDIARVRITLQNEWEWEAETLLFEGVNGNEFFWQVPEISTGAGYYLQLEDADEHHDGWQDHRIIGGVGETEFDLIGRGVRTRAFTIGHAQPEVSLGNIFRGQTGHVWTKDVALRIEVSNTGQDETGPLPVLLELMQGGRPVWTVPGSSTPVSGSSSVVTTTMPRFEPEDGLYYLRASSMLHHQAADVSPEFGVISYLPTEWAGASSTLKLDNRLHADVFEPGQSYYISWSTNFVGRVTVELKRANSDHEGEEGERPTLLERGETIPNTGGFWFTIPFRSELGVDWCPGRRPKGGNQKGNSSKSGVGATADTSSSSDDDDEEDSCCFTLSVSDARDAAVRDESDVFCINNAGDSSGEERDTTLEIVKFPTQQWELDKDLEIRWASKHLHSPIVINLLGPEIEPATDDEAEDDGDDEPDSQESSDSAADSDEGSKDSSDDGNGEGDSAAHTTVRRRVRQLGSGLPATGSLVVPMSQMASVAPGDDYVIEVRDDSGNARSVSPSFEMIAPPGISISNTIVNATANKGDSCRIEWTFTGKPFPVRVQLFSGSPIPVTTSGTTCVPFKTTDSYSVREVQQTGCVQDPTSPYYQQCATQVDRDSRPRQTGYCAKPAQYMKASKHAISSHFHV</sequence>
<dbReference type="InParanoid" id="D7FZV5"/>
<dbReference type="OrthoDB" id="2019572at2759"/>
<feature type="compositionally biased region" description="Acidic residues" evidence="1">
    <location>
        <begin position="864"/>
        <end position="882"/>
    </location>
</feature>
<protein>
    <submittedName>
        <fullName evidence="3">WSC domain protein</fullName>
    </submittedName>
</protein>
<dbReference type="EMBL" id="FN649746">
    <property type="protein sequence ID" value="CBJ48580.1"/>
    <property type="molecule type" value="Genomic_DNA"/>
</dbReference>
<feature type="compositionally biased region" description="Low complexity" evidence="1">
    <location>
        <begin position="755"/>
        <end position="776"/>
    </location>
</feature>
<feature type="compositionally biased region" description="Acidic residues" evidence="1">
    <location>
        <begin position="170"/>
        <end position="197"/>
    </location>
</feature>
<name>D7FZV5_ECTSI</name>
<accession>D7FZV5</accession>
<dbReference type="PROSITE" id="PS51212">
    <property type="entry name" value="WSC"/>
    <property type="match status" value="1"/>
</dbReference>
<feature type="region of interest" description="Disordered" evidence="1">
    <location>
        <begin position="864"/>
        <end position="912"/>
    </location>
</feature>
<dbReference type="Pfam" id="PF01822">
    <property type="entry name" value="WSC"/>
    <property type="match status" value="1"/>
</dbReference>
<keyword evidence="4" id="KW-1185">Reference proteome</keyword>
<gene>
    <name evidence="3" type="ORF">Esi_0039_0016</name>
</gene>
<dbReference type="AlphaFoldDB" id="D7FZV5"/>
<feature type="domain" description="WSC" evidence="2">
    <location>
        <begin position="1"/>
        <end position="55"/>
    </location>
</feature>
<feature type="region of interest" description="Disordered" evidence="1">
    <location>
        <begin position="748"/>
        <end position="785"/>
    </location>
</feature>
<dbReference type="Proteomes" id="UP000002630">
    <property type="component" value="Linkage Group LG21"/>
</dbReference>
<evidence type="ECO:0000313" key="4">
    <source>
        <dbReference type="Proteomes" id="UP000002630"/>
    </source>
</evidence>
<evidence type="ECO:0000256" key="1">
    <source>
        <dbReference type="SAM" id="MobiDB-lite"/>
    </source>
</evidence>
<organism evidence="3 4">
    <name type="scientific">Ectocarpus siliculosus</name>
    <name type="common">Brown alga</name>
    <name type="synonym">Conferva siliculosa</name>
    <dbReference type="NCBI Taxonomy" id="2880"/>
    <lineage>
        <taxon>Eukaryota</taxon>
        <taxon>Sar</taxon>
        <taxon>Stramenopiles</taxon>
        <taxon>Ochrophyta</taxon>
        <taxon>PX clade</taxon>
        <taxon>Phaeophyceae</taxon>
        <taxon>Ectocarpales</taxon>
        <taxon>Ectocarpaceae</taxon>
        <taxon>Ectocarpus</taxon>
    </lineage>
</organism>
<feature type="compositionally biased region" description="Polar residues" evidence="1">
    <location>
        <begin position="103"/>
        <end position="115"/>
    </location>
</feature>
<dbReference type="STRING" id="2880.D7FZV5"/>
<reference evidence="3 4" key="1">
    <citation type="journal article" date="2010" name="Nature">
        <title>The Ectocarpus genome and the independent evolution of multicellularity in brown algae.</title>
        <authorList>
            <person name="Cock J.M."/>
            <person name="Sterck L."/>
            <person name="Rouze P."/>
            <person name="Scornet D."/>
            <person name="Allen A.E."/>
            <person name="Amoutzias G."/>
            <person name="Anthouard V."/>
            <person name="Artiguenave F."/>
            <person name="Aury J.M."/>
            <person name="Badger J.H."/>
            <person name="Beszteri B."/>
            <person name="Billiau K."/>
            <person name="Bonnet E."/>
            <person name="Bothwell J.H."/>
            <person name="Bowler C."/>
            <person name="Boyen C."/>
            <person name="Brownlee C."/>
            <person name="Carrano C.J."/>
            <person name="Charrier B."/>
            <person name="Cho G.Y."/>
            <person name="Coelho S.M."/>
            <person name="Collen J."/>
            <person name="Corre E."/>
            <person name="Da Silva C."/>
            <person name="Delage L."/>
            <person name="Delaroque N."/>
            <person name="Dittami S.M."/>
            <person name="Doulbeau S."/>
            <person name="Elias M."/>
            <person name="Farnham G."/>
            <person name="Gachon C.M."/>
            <person name="Gschloessl B."/>
            <person name="Heesch S."/>
            <person name="Jabbari K."/>
            <person name="Jubin C."/>
            <person name="Kawai H."/>
            <person name="Kimura K."/>
            <person name="Kloareg B."/>
            <person name="Kupper F.C."/>
            <person name="Lang D."/>
            <person name="Le Bail A."/>
            <person name="Leblanc C."/>
            <person name="Lerouge P."/>
            <person name="Lohr M."/>
            <person name="Lopez P.J."/>
            <person name="Martens C."/>
            <person name="Maumus F."/>
            <person name="Michel G."/>
            <person name="Miranda-Saavedra D."/>
            <person name="Morales J."/>
            <person name="Moreau H."/>
            <person name="Motomura T."/>
            <person name="Nagasato C."/>
            <person name="Napoli C.A."/>
            <person name="Nelson D.R."/>
            <person name="Nyvall-Collen P."/>
            <person name="Peters A.F."/>
            <person name="Pommier C."/>
            <person name="Potin P."/>
            <person name="Poulain J."/>
            <person name="Quesneville H."/>
            <person name="Read B."/>
            <person name="Rensing S.A."/>
            <person name="Ritter A."/>
            <person name="Rousvoal S."/>
            <person name="Samanta M."/>
            <person name="Samson G."/>
            <person name="Schroeder D.C."/>
            <person name="Segurens B."/>
            <person name="Strittmatter M."/>
            <person name="Tonon T."/>
            <person name="Tregear J.W."/>
            <person name="Valentin K."/>
            <person name="von Dassow P."/>
            <person name="Yamagishi T."/>
            <person name="Van de Peer Y."/>
            <person name="Wincker P."/>
        </authorList>
    </citation>
    <scope>NUCLEOTIDE SEQUENCE [LARGE SCALE GENOMIC DNA]</scope>
    <source>
        <strain evidence="4">Ec32 / CCAP1310/4</strain>
    </source>
</reference>
<dbReference type="InterPro" id="IPR002889">
    <property type="entry name" value="WSC_carb-bd"/>
</dbReference>